<dbReference type="Proteomes" id="UP000678513">
    <property type="component" value="Chromosome"/>
</dbReference>
<keyword evidence="2 5" id="KW-0812">Transmembrane</keyword>
<dbReference type="Pfam" id="PF01694">
    <property type="entry name" value="Rhomboid"/>
    <property type="match status" value="1"/>
</dbReference>
<protein>
    <submittedName>
        <fullName evidence="7">Rhomboid family intramembrane serine protease</fullName>
        <ecNumber evidence="7">3.4.21.105</ecNumber>
    </submittedName>
</protein>
<dbReference type="InterPro" id="IPR022764">
    <property type="entry name" value="Peptidase_S54_rhomboid_dom"/>
</dbReference>
<evidence type="ECO:0000259" key="6">
    <source>
        <dbReference type="Pfam" id="PF01694"/>
    </source>
</evidence>
<proteinExistence type="predicted"/>
<comment type="subcellular location">
    <subcellularLocation>
        <location evidence="1">Membrane</location>
        <topology evidence="1">Multi-pass membrane protein</topology>
    </subcellularLocation>
</comment>
<evidence type="ECO:0000256" key="3">
    <source>
        <dbReference type="ARBA" id="ARBA00022989"/>
    </source>
</evidence>
<evidence type="ECO:0000313" key="7">
    <source>
        <dbReference type="EMBL" id="QUC08752.1"/>
    </source>
</evidence>
<dbReference type="EMBL" id="CP072384">
    <property type="protein sequence ID" value="QUC08752.1"/>
    <property type="molecule type" value="Genomic_DNA"/>
</dbReference>
<keyword evidence="4 5" id="KW-0472">Membrane</keyword>
<evidence type="ECO:0000256" key="4">
    <source>
        <dbReference type="ARBA" id="ARBA00023136"/>
    </source>
</evidence>
<feature type="transmembrane region" description="Helical" evidence="5">
    <location>
        <begin position="68"/>
        <end position="87"/>
    </location>
</feature>
<evidence type="ECO:0000256" key="2">
    <source>
        <dbReference type="ARBA" id="ARBA00022692"/>
    </source>
</evidence>
<keyword evidence="8" id="KW-1185">Reference proteome</keyword>
<evidence type="ECO:0000256" key="1">
    <source>
        <dbReference type="ARBA" id="ARBA00004141"/>
    </source>
</evidence>
<dbReference type="PANTHER" id="PTHR43066:SF11">
    <property type="entry name" value="PEPTIDASE S54 RHOMBOID DOMAIN-CONTAINING PROTEIN"/>
    <property type="match status" value="1"/>
</dbReference>
<feature type="transmembrane region" description="Helical" evidence="5">
    <location>
        <begin position="118"/>
        <end position="139"/>
    </location>
</feature>
<dbReference type="EC" id="3.4.21.105" evidence="7"/>
<evidence type="ECO:0000256" key="5">
    <source>
        <dbReference type="SAM" id="Phobius"/>
    </source>
</evidence>
<feature type="transmembrane region" description="Helical" evidence="5">
    <location>
        <begin position="170"/>
        <end position="189"/>
    </location>
</feature>
<organism evidence="7 8">
    <name type="scientific">Arachnia rubra</name>
    <dbReference type="NCBI Taxonomy" id="1547448"/>
    <lineage>
        <taxon>Bacteria</taxon>
        <taxon>Bacillati</taxon>
        <taxon>Actinomycetota</taxon>
        <taxon>Actinomycetes</taxon>
        <taxon>Propionibacteriales</taxon>
        <taxon>Propionibacteriaceae</taxon>
        <taxon>Arachnia</taxon>
    </lineage>
</organism>
<reference evidence="7 8" key="1">
    <citation type="submission" date="2021-03" db="EMBL/GenBank/DDBJ databases">
        <title>Human Oral Microbial Genomes.</title>
        <authorList>
            <person name="Johnston C.D."/>
            <person name="Chen T."/>
            <person name="Dewhirst F.E."/>
        </authorList>
    </citation>
    <scope>NUCLEOTIDE SEQUENCE [LARGE SCALE GENOMIC DNA]</scope>
    <source>
        <strain evidence="7 8">DSMZ 100122</strain>
    </source>
</reference>
<feature type="domain" description="Peptidase S54 rhomboid" evidence="6">
    <location>
        <begin position="58"/>
        <end position="190"/>
    </location>
</feature>
<feature type="transmembrane region" description="Helical" evidence="5">
    <location>
        <begin position="12"/>
        <end position="32"/>
    </location>
</feature>
<dbReference type="GO" id="GO:0008233">
    <property type="term" value="F:peptidase activity"/>
    <property type="evidence" value="ECO:0007669"/>
    <property type="project" value="UniProtKB-KW"/>
</dbReference>
<accession>A0ABX7Y6D4</accession>
<dbReference type="Gene3D" id="1.20.1540.10">
    <property type="entry name" value="Rhomboid-like"/>
    <property type="match status" value="1"/>
</dbReference>
<feature type="transmembrane region" description="Helical" evidence="5">
    <location>
        <begin position="94"/>
        <end position="112"/>
    </location>
</feature>
<keyword evidence="3 5" id="KW-1133">Transmembrane helix</keyword>
<dbReference type="InterPro" id="IPR035952">
    <property type="entry name" value="Rhomboid-like_sf"/>
</dbReference>
<keyword evidence="7" id="KW-0378">Hydrolase</keyword>
<feature type="transmembrane region" description="Helical" evidence="5">
    <location>
        <begin position="146"/>
        <end position="164"/>
    </location>
</feature>
<name>A0ABX7Y6D4_9ACTN</name>
<gene>
    <name evidence="7" type="ORF">J5A65_03145</name>
</gene>
<keyword evidence="7" id="KW-0645">Protease</keyword>
<sequence length="200" mass="21454">MSTQTFADRRSLEGFKPGLVVVGGLLALMWVLEIIDSASFHALDQFGIVARQLGSIPHVLTAPWLHSGYPHLISNSVPFLILGLLTWLAGPGRWLAVTLTSIATSGLVVWLIASPHTITLGASGLVFGYLAYLLVRGFFTHNIWEIVLSVAVFFFYGSTLLGILPTDPGVSWQGHLGGAIGGVLAAKFLHSKDPAVRRVV</sequence>
<dbReference type="PANTHER" id="PTHR43066">
    <property type="entry name" value="RHOMBOID-RELATED PROTEIN"/>
    <property type="match status" value="1"/>
</dbReference>
<evidence type="ECO:0000313" key="8">
    <source>
        <dbReference type="Proteomes" id="UP000678513"/>
    </source>
</evidence>
<dbReference type="SUPFAM" id="SSF144091">
    <property type="entry name" value="Rhomboid-like"/>
    <property type="match status" value="1"/>
</dbReference>
<dbReference type="GO" id="GO:0006508">
    <property type="term" value="P:proteolysis"/>
    <property type="evidence" value="ECO:0007669"/>
    <property type="project" value="UniProtKB-KW"/>
</dbReference>
<dbReference type="RefSeq" id="WP_212325228.1">
    <property type="nucleotide sequence ID" value="NZ_AP024463.1"/>
</dbReference>